<evidence type="ECO:0000313" key="2">
    <source>
        <dbReference type="EMBL" id="KAJ1096855.1"/>
    </source>
</evidence>
<feature type="compositionally biased region" description="Low complexity" evidence="1">
    <location>
        <begin position="44"/>
        <end position="62"/>
    </location>
</feature>
<feature type="region of interest" description="Disordered" evidence="1">
    <location>
        <begin position="142"/>
        <end position="193"/>
    </location>
</feature>
<gene>
    <name evidence="2" type="ORF">NDU88_001986</name>
</gene>
<proteinExistence type="predicted"/>
<feature type="compositionally biased region" description="Basic and acidic residues" evidence="1">
    <location>
        <begin position="96"/>
        <end position="107"/>
    </location>
</feature>
<organism evidence="2 3">
    <name type="scientific">Pleurodeles waltl</name>
    <name type="common">Iberian ribbed newt</name>
    <dbReference type="NCBI Taxonomy" id="8319"/>
    <lineage>
        <taxon>Eukaryota</taxon>
        <taxon>Metazoa</taxon>
        <taxon>Chordata</taxon>
        <taxon>Craniata</taxon>
        <taxon>Vertebrata</taxon>
        <taxon>Euteleostomi</taxon>
        <taxon>Amphibia</taxon>
        <taxon>Batrachia</taxon>
        <taxon>Caudata</taxon>
        <taxon>Salamandroidea</taxon>
        <taxon>Salamandridae</taxon>
        <taxon>Pleurodelinae</taxon>
        <taxon>Pleurodeles</taxon>
    </lineage>
</organism>
<protein>
    <submittedName>
        <fullName evidence="2">Uncharacterized protein</fullName>
    </submittedName>
</protein>
<accession>A0AAV7LZ91</accession>
<name>A0AAV7LZ91_PLEWA</name>
<evidence type="ECO:0000313" key="3">
    <source>
        <dbReference type="Proteomes" id="UP001066276"/>
    </source>
</evidence>
<dbReference type="Proteomes" id="UP001066276">
    <property type="component" value="Chromosome 10"/>
</dbReference>
<feature type="region of interest" description="Disordered" evidence="1">
    <location>
        <begin position="1"/>
        <end position="125"/>
    </location>
</feature>
<comment type="caution">
    <text evidence="2">The sequence shown here is derived from an EMBL/GenBank/DDBJ whole genome shotgun (WGS) entry which is preliminary data.</text>
</comment>
<dbReference type="EMBL" id="JANPWB010000014">
    <property type="protein sequence ID" value="KAJ1096855.1"/>
    <property type="molecule type" value="Genomic_DNA"/>
</dbReference>
<reference evidence="2" key="1">
    <citation type="journal article" date="2022" name="bioRxiv">
        <title>Sequencing and chromosome-scale assembly of the giantPleurodeles waltlgenome.</title>
        <authorList>
            <person name="Brown T."/>
            <person name="Elewa A."/>
            <person name="Iarovenko S."/>
            <person name="Subramanian E."/>
            <person name="Araus A.J."/>
            <person name="Petzold A."/>
            <person name="Susuki M."/>
            <person name="Suzuki K.-i.T."/>
            <person name="Hayashi T."/>
            <person name="Toyoda A."/>
            <person name="Oliveira C."/>
            <person name="Osipova E."/>
            <person name="Leigh N.D."/>
            <person name="Simon A."/>
            <person name="Yun M.H."/>
        </authorList>
    </citation>
    <scope>NUCLEOTIDE SEQUENCE</scope>
    <source>
        <strain evidence="2">20211129_DDA</strain>
        <tissue evidence="2">Liver</tissue>
    </source>
</reference>
<dbReference type="AlphaFoldDB" id="A0AAV7LZ91"/>
<evidence type="ECO:0000256" key="1">
    <source>
        <dbReference type="SAM" id="MobiDB-lite"/>
    </source>
</evidence>
<keyword evidence="3" id="KW-1185">Reference proteome</keyword>
<feature type="compositionally biased region" description="Low complexity" evidence="1">
    <location>
        <begin position="19"/>
        <end position="32"/>
    </location>
</feature>
<sequence length="193" mass="19976">MCGPQDIRDFCAGSRGQCSSSPSRFLSWPSSRHTPHAVPAHSTSGRCAPSASRAPRPSAESPGSGGPRGKPLPMGGSGLRVQGRPQRAPRISHRRIKEEEGGGEPRPESTAGPASPSSRPLCLRVPQSGEAVAALAQPVRALRASARREPPALGPSALTRLPGPGSSQTQLDIAGQPLRGKRMGSAPFPPRLG</sequence>